<accession>A0AAN8WLP6</accession>
<dbReference type="InterPro" id="IPR013785">
    <property type="entry name" value="Aldolase_TIM"/>
</dbReference>
<evidence type="ECO:0000256" key="1">
    <source>
        <dbReference type="SAM" id="Phobius"/>
    </source>
</evidence>
<name>A0AAN8WLP6_HALRR</name>
<dbReference type="AlphaFoldDB" id="A0AAN8WLP6"/>
<protein>
    <submittedName>
        <fullName evidence="2">Uncharacterized protein</fullName>
    </submittedName>
</protein>
<comment type="caution">
    <text evidence="2">The sequence shown here is derived from an EMBL/GenBank/DDBJ whole genome shotgun (WGS) entry which is preliminary data.</text>
</comment>
<keyword evidence="1" id="KW-0812">Transmembrane</keyword>
<proteinExistence type="predicted"/>
<dbReference type="Proteomes" id="UP001381693">
    <property type="component" value="Unassembled WGS sequence"/>
</dbReference>
<keyword evidence="3" id="KW-1185">Reference proteome</keyword>
<evidence type="ECO:0000313" key="3">
    <source>
        <dbReference type="Proteomes" id="UP001381693"/>
    </source>
</evidence>
<feature type="transmembrane region" description="Helical" evidence="1">
    <location>
        <begin position="18"/>
        <end position="36"/>
    </location>
</feature>
<dbReference type="EMBL" id="JAXCGZ010017305">
    <property type="protein sequence ID" value="KAK7068326.1"/>
    <property type="molecule type" value="Genomic_DNA"/>
</dbReference>
<dbReference type="Gene3D" id="3.20.20.70">
    <property type="entry name" value="Aldolase class I"/>
    <property type="match status" value="1"/>
</dbReference>
<keyword evidence="1" id="KW-0472">Membrane</keyword>
<gene>
    <name evidence="2" type="ORF">SK128_016645</name>
</gene>
<evidence type="ECO:0000313" key="2">
    <source>
        <dbReference type="EMBL" id="KAK7068326.1"/>
    </source>
</evidence>
<sequence>MSAKYLGNPTFRKRLLDVVNLAVGGGIAFVGINIYMKNEKFYDSYIMPLFHKLDPETAHQVAIAAAKYNLVPTTSIKQSNILVSVIKGQECPRLC</sequence>
<keyword evidence="1" id="KW-1133">Transmembrane helix</keyword>
<reference evidence="2 3" key="1">
    <citation type="submission" date="2023-11" db="EMBL/GenBank/DDBJ databases">
        <title>Halocaridina rubra genome assembly.</title>
        <authorList>
            <person name="Smith C."/>
        </authorList>
    </citation>
    <scope>NUCLEOTIDE SEQUENCE [LARGE SCALE GENOMIC DNA]</scope>
    <source>
        <strain evidence="2">EP-1</strain>
        <tissue evidence="2">Whole</tissue>
    </source>
</reference>
<organism evidence="2 3">
    <name type="scientific">Halocaridina rubra</name>
    <name type="common">Hawaiian red shrimp</name>
    <dbReference type="NCBI Taxonomy" id="373956"/>
    <lineage>
        <taxon>Eukaryota</taxon>
        <taxon>Metazoa</taxon>
        <taxon>Ecdysozoa</taxon>
        <taxon>Arthropoda</taxon>
        <taxon>Crustacea</taxon>
        <taxon>Multicrustacea</taxon>
        <taxon>Malacostraca</taxon>
        <taxon>Eumalacostraca</taxon>
        <taxon>Eucarida</taxon>
        <taxon>Decapoda</taxon>
        <taxon>Pleocyemata</taxon>
        <taxon>Caridea</taxon>
        <taxon>Atyoidea</taxon>
        <taxon>Atyidae</taxon>
        <taxon>Halocaridina</taxon>
    </lineage>
</organism>